<gene>
    <name evidence="1" type="ORF">EDC54_10143</name>
</gene>
<evidence type="ECO:0000313" key="2">
    <source>
        <dbReference type="Proteomes" id="UP000295433"/>
    </source>
</evidence>
<comment type="caution">
    <text evidence="1">The sequence shown here is derived from an EMBL/GenBank/DDBJ whole genome shotgun (WGS) entry which is preliminary data.</text>
</comment>
<proteinExistence type="predicted"/>
<evidence type="ECO:0000313" key="1">
    <source>
        <dbReference type="EMBL" id="TCV08543.1"/>
    </source>
</evidence>
<protein>
    <submittedName>
        <fullName evidence="1">Uncharacterized protein</fullName>
    </submittedName>
</protein>
<organism evidence="1 2">
    <name type="scientific">Samsonia erythrinae</name>
    <dbReference type="NCBI Taxonomy" id="160434"/>
    <lineage>
        <taxon>Bacteria</taxon>
        <taxon>Pseudomonadati</taxon>
        <taxon>Pseudomonadota</taxon>
        <taxon>Gammaproteobacteria</taxon>
        <taxon>Enterobacterales</taxon>
        <taxon>Pectobacteriaceae</taxon>
        <taxon>Samsonia</taxon>
    </lineage>
</organism>
<name>A0A4R3VV50_9GAMM</name>
<dbReference type="EMBL" id="SMBY01000001">
    <property type="protein sequence ID" value="TCV08543.1"/>
    <property type="molecule type" value="Genomic_DNA"/>
</dbReference>
<keyword evidence="2" id="KW-1185">Reference proteome</keyword>
<sequence>MISMNINYIVIFNRQRFFISYLSDNMRKVIFLFLFDGE</sequence>
<dbReference type="Proteomes" id="UP000295433">
    <property type="component" value="Unassembled WGS sequence"/>
</dbReference>
<reference evidence="1 2" key="1">
    <citation type="submission" date="2019-03" db="EMBL/GenBank/DDBJ databases">
        <title>Genomic Encyclopedia of Type Strains, Phase IV (KMG-IV): sequencing the most valuable type-strain genomes for metagenomic binning, comparative biology and taxonomic classification.</title>
        <authorList>
            <person name="Goeker M."/>
        </authorList>
    </citation>
    <scope>NUCLEOTIDE SEQUENCE [LARGE SCALE GENOMIC DNA]</scope>
    <source>
        <strain evidence="1 2">DSM 16730</strain>
    </source>
</reference>
<dbReference type="AlphaFoldDB" id="A0A4R3VV50"/>
<accession>A0A4R3VV50</accession>